<sequence length="93" mass="10284">MYACAVHAKPYFLRCDSNFKVSNHMGFHYSLNNPTASANETFQPKKETKEGETEFNDSGHSASYKCCILVGRRQHLGEVLAQSAIGGQLATEI</sequence>
<dbReference type="AlphaFoldDB" id="A0AAN9ERB9"/>
<reference evidence="1 2" key="1">
    <citation type="submission" date="2024-01" db="EMBL/GenBank/DDBJ databases">
        <title>The genomes of 5 underutilized Papilionoideae crops provide insights into root nodulation and disease resistance.</title>
        <authorList>
            <person name="Yuan L."/>
        </authorList>
    </citation>
    <scope>NUCLEOTIDE SEQUENCE [LARGE SCALE GENOMIC DNA]</scope>
    <source>
        <strain evidence="1">LY-2023</strain>
        <tissue evidence="1">Leaf</tissue>
    </source>
</reference>
<dbReference type="Proteomes" id="UP001359559">
    <property type="component" value="Unassembled WGS sequence"/>
</dbReference>
<accession>A0AAN9ERB9</accession>
<protein>
    <submittedName>
        <fullName evidence="1">Uncharacterized protein</fullName>
    </submittedName>
</protein>
<gene>
    <name evidence="1" type="ORF">RJT34_29637</name>
</gene>
<comment type="caution">
    <text evidence="1">The sequence shown here is derived from an EMBL/GenBank/DDBJ whole genome shotgun (WGS) entry which is preliminary data.</text>
</comment>
<name>A0AAN9ERB9_CLITE</name>
<organism evidence="1 2">
    <name type="scientific">Clitoria ternatea</name>
    <name type="common">Butterfly pea</name>
    <dbReference type="NCBI Taxonomy" id="43366"/>
    <lineage>
        <taxon>Eukaryota</taxon>
        <taxon>Viridiplantae</taxon>
        <taxon>Streptophyta</taxon>
        <taxon>Embryophyta</taxon>
        <taxon>Tracheophyta</taxon>
        <taxon>Spermatophyta</taxon>
        <taxon>Magnoliopsida</taxon>
        <taxon>eudicotyledons</taxon>
        <taxon>Gunneridae</taxon>
        <taxon>Pentapetalae</taxon>
        <taxon>rosids</taxon>
        <taxon>fabids</taxon>
        <taxon>Fabales</taxon>
        <taxon>Fabaceae</taxon>
        <taxon>Papilionoideae</taxon>
        <taxon>50 kb inversion clade</taxon>
        <taxon>NPAAA clade</taxon>
        <taxon>indigoferoid/millettioid clade</taxon>
        <taxon>Phaseoleae</taxon>
        <taxon>Clitoria</taxon>
    </lineage>
</organism>
<keyword evidence="2" id="KW-1185">Reference proteome</keyword>
<evidence type="ECO:0000313" key="2">
    <source>
        <dbReference type="Proteomes" id="UP001359559"/>
    </source>
</evidence>
<dbReference type="EMBL" id="JAYKXN010000008">
    <property type="protein sequence ID" value="KAK7262077.1"/>
    <property type="molecule type" value="Genomic_DNA"/>
</dbReference>
<evidence type="ECO:0000313" key="1">
    <source>
        <dbReference type="EMBL" id="KAK7262077.1"/>
    </source>
</evidence>
<proteinExistence type="predicted"/>